<comment type="caution">
    <text evidence="3">The sequence shown here is derived from an EMBL/GenBank/DDBJ whole genome shotgun (WGS) entry which is preliminary data.</text>
</comment>
<reference evidence="3 4" key="1">
    <citation type="submission" date="2022-12" db="EMBL/GenBank/DDBJ databases">
        <title>Chitinophagaceae gen. sp. nov., a new member of the family Chitinophagaceae, isolated from soil in a chemical factory.</title>
        <authorList>
            <person name="Ke Z."/>
        </authorList>
    </citation>
    <scope>NUCLEOTIDE SEQUENCE [LARGE SCALE GENOMIC DNA]</scope>
    <source>
        <strain evidence="3 4">LY-5</strain>
    </source>
</reference>
<keyword evidence="4" id="KW-1185">Reference proteome</keyword>
<accession>A0ABT4UIU9</accession>
<dbReference type="Proteomes" id="UP001210231">
    <property type="component" value="Unassembled WGS sequence"/>
</dbReference>
<proteinExistence type="predicted"/>
<dbReference type="Pfam" id="PF13568">
    <property type="entry name" value="OMP_b-brl_2"/>
    <property type="match status" value="1"/>
</dbReference>
<evidence type="ECO:0000313" key="4">
    <source>
        <dbReference type="Proteomes" id="UP001210231"/>
    </source>
</evidence>
<gene>
    <name evidence="3" type="ORF">O3P16_08075</name>
</gene>
<feature type="domain" description="Outer membrane protein beta-barrel" evidence="2">
    <location>
        <begin position="25"/>
        <end position="214"/>
    </location>
</feature>
<evidence type="ECO:0000313" key="3">
    <source>
        <dbReference type="EMBL" id="MDA3614762.1"/>
    </source>
</evidence>
<feature type="signal peptide" evidence="1">
    <location>
        <begin position="1"/>
        <end position="25"/>
    </location>
</feature>
<name>A0ABT4UIU9_9BACT</name>
<evidence type="ECO:0000259" key="2">
    <source>
        <dbReference type="Pfam" id="PF13568"/>
    </source>
</evidence>
<dbReference type="InterPro" id="IPR025665">
    <property type="entry name" value="Beta-barrel_OMP_2"/>
</dbReference>
<evidence type="ECO:0000256" key="1">
    <source>
        <dbReference type="SAM" id="SignalP"/>
    </source>
</evidence>
<dbReference type="EMBL" id="JAQGEF010000007">
    <property type="protein sequence ID" value="MDA3614762.1"/>
    <property type="molecule type" value="Genomic_DNA"/>
</dbReference>
<feature type="chain" id="PRO_5045603869" evidence="1">
    <location>
        <begin position="26"/>
        <end position="238"/>
    </location>
</feature>
<organism evidence="3 4">
    <name type="scientific">Polluticaenibacter yanchengensis</name>
    <dbReference type="NCBI Taxonomy" id="3014562"/>
    <lineage>
        <taxon>Bacteria</taxon>
        <taxon>Pseudomonadati</taxon>
        <taxon>Bacteroidota</taxon>
        <taxon>Chitinophagia</taxon>
        <taxon>Chitinophagales</taxon>
        <taxon>Chitinophagaceae</taxon>
        <taxon>Polluticaenibacter</taxon>
    </lineage>
</organism>
<dbReference type="RefSeq" id="WP_407031086.1">
    <property type="nucleotide sequence ID" value="NZ_JAQGEF010000007.1"/>
</dbReference>
<protein>
    <submittedName>
        <fullName evidence="3">Porin family protein</fullName>
    </submittedName>
</protein>
<keyword evidence="1" id="KW-0732">Signal</keyword>
<sequence>MKKYHFLKTLLFAGIALLINESASAQTDPVSFGIKAGYNLSGASVNDATGTNSKSGYHIGGTVEYSLSKKILIQSGLIFSTKGSKIHQLNASGYIPQPPDDTHTFNQSYLILPVYGAYKLNIKKDVNIVFAAGPYLGYGIGGKTTQKLNKGAWSEGVTEISWNTFGDGIYDTTRDWLRGTTLKRLDVGVGANINVEYRQFILGIGYEQGLRNIAEQAYHKNLKYKNNNLQFSLAYKLR</sequence>